<sequence length="160" mass="17459">MQSPDGRWLLTNDELTLEGHSYSLLELEQVSVQPVRWLLWIMVGGLVLGGFTLAFLQNWIRTPTAMLGMGIGALLLAWGRRGAIRIRLHRLGREEAHHALGGELQTWQPLASETNVRIYLRHQRAAAEAMALLAAEQAAAAAEAAEFGPDADASPSIPTS</sequence>
<reference evidence="2 3" key="1">
    <citation type="submission" date="2015-11" db="EMBL/GenBank/DDBJ databases">
        <title>Solirubrum puertoriconensis gen. nov. an environmental bacteria isolated in Puerto Rico.</title>
        <authorList>
            <person name="Cuebas-Irizarry M.F."/>
            <person name="Montalvo-Rodriguez R."/>
        </authorList>
    </citation>
    <scope>NUCLEOTIDE SEQUENCE [LARGE SCALE GENOMIC DNA]</scope>
    <source>
        <strain evidence="2 3">MC1A</strain>
    </source>
</reference>
<keyword evidence="1" id="KW-1133">Transmembrane helix</keyword>
<evidence type="ECO:0000313" key="3">
    <source>
        <dbReference type="Proteomes" id="UP000054223"/>
    </source>
</evidence>
<keyword evidence="1" id="KW-0472">Membrane</keyword>
<accession>A0A9X0HKP9</accession>
<organism evidence="2 3">
    <name type="scientific">Solirubrum puertoriconensis</name>
    <dbReference type="NCBI Taxonomy" id="1751427"/>
    <lineage>
        <taxon>Bacteria</taxon>
        <taxon>Pseudomonadati</taxon>
        <taxon>Bacteroidota</taxon>
        <taxon>Cytophagia</taxon>
        <taxon>Cytophagales</taxon>
    </lineage>
</organism>
<keyword evidence="3" id="KW-1185">Reference proteome</keyword>
<keyword evidence="1" id="KW-0812">Transmembrane</keyword>
<name>A0A9X0HKP9_SOLP1</name>
<dbReference type="EMBL" id="LNAL01000007">
    <property type="protein sequence ID" value="KUG07700.1"/>
    <property type="molecule type" value="Genomic_DNA"/>
</dbReference>
<evidence type="ECO:0000313" key="2">
    <source>
        <dbReference type="EMBL" id="KUG07700.1"/>
    </source>
</evidence>
<feature type="transmembrane region" description="Helical" evidence="1">
    <location>
        <begin position="37"/>
        <end position="56"/>
    </location>
</feature>
<protein>
    <submittedName>
        <fullName evidence="2">Uncharacterized protein</fullName>
    </submittedName>
</protein>
<gene>
    <name evidence="2" type="ORF">ASU33_15380</name>
</gene>
<dbReference type="Proteomes" id="UP000054223">
    <property type="component" value="Unassembled WGS sequence"/>
</dbReference>
<evidence type="ECO:0000256" key="1">
    <source>
        <dbReference type="SAM" id="Phobius"/>
    </source>
</evidence>
<comment type="caution">
    <text evidence="2">The sequence shown here is derived from an EMBL/GenBank/DDBJ whole genome shotgun (WGS) entry which is preliminary data.</text>
</comment>
<proteinExistence type="predicted"/>
<dbReference type="AlphaFoldDB" id="A0A9X0HKP9"/>
<feature type="transmembrane region" description="Helical" evidence="1">
    <location>
        <begin position="62"/>
        <end position="79"/>
    </location>
</feature>